<dbReference type="InterPro" id="IPR027417">
    <property type="entry name" value="P-loop_NTPase"/>
</dbReference>
<gene>
    <name evidence="2" type="ORF">OMAG_002201</name>
</gene>
<dbReference type="Gene3D" id="3.40.50.300">
    <property type="entry name" value="P-loop containing nucleotide triphosphate hydrolases"/>
    <property type="match status" value="1"/>
</dbReference>
<protein>
    <submittedName>
        <fullName evidence="2">Sulfotransferase family protein</fullName>
    </submittedName>
</protein>
<proteinExistence type="predicted"/>
<dbReference type="SUPFAM" id="SSF52540">
    <property type="entry name" value="P-loop containing nucleoside triphosphate hydrolases"/>
    <property type="match status" value="1"/>
</dbReference>
<keyword evidence="3" id="KW-1185">Reference proteome</keyword>
<dbReference type="GO" id="GO:0008146">
    <property type="term" value="F:sulfotransferase activity"/>
    <property type="evidence" value="ECO:0007669"/>
    <property type="project" value="InterPro"/>
</dbReference>
<accession>A0A0F0CPH5</accession>
<dbReference type="InterPro" id="IPR000863">
    <property type="entry name" value="Sulfotransferase_dom"/>
</dbReference>
<dbReference type="AlphaFoldDB" id="A0A0F0CPH5"/>
<evidence type="ECO:0000313" key="3">
    <source>
        <dbReference type="Proteomes" id="UP000033428"/>
    </source>
</evidence>
<evidence type="ECO:0000259" key="1">
    <source>
        <dbReference type="Pfam" id="PF00685"/>
    </source>
</evidence>
<feature type="domain" description="Sulfotransferase" evidence="1">
    <location>
        <begin position="16"/>
        <end position="303"/>
    </location>
</feature>
<evidence type="ECO:0000313" key="2">
    <source>
        <dbReference type="EMBL" id="KJJ83929.1"/>
    </source>
</evidence>
<sequence>MSNTASDACDILNEDPMFLVVGPPRGGFTLLLSIISVFYRDLGLKKSKTQDIVNHFIPFVADYVDQEMLNYFQKHIDLNDLFYSKEFKILVGGPKWIEDDETICVRKYLGVRNKGDFTFIQYLPKFTMEFDDVIHSHNHPGLWVESPYYKDYLKFASIRNPIDIIHSSVYSINALTSEYIQRCIDEKDEDIRLELALNKLSNIEFMEGLVIYLKKYMDEFISVKNKYHHVMRWEDLITNPVKTISEIARAGNLRFSEDYPLKVWQEIRHRNLTRYHKHSFRKGLMHDWKNSITNSHLELFKDYGFNDYLKEFGYDEIKYFKEDEYTHVQKTIEDHIKRKETYTYRGDEDLYVFAFNKTNFSPTGSYRFKAYDRYGGIKIEKSMFRDESLLAGFITVIGDALSTVSSFLKDVHHQSVSFINGDHYGMNNVMDRYKETFKTNKHVFDKRFKDIHNIWANDAIPILVGEYKAYNIVKIRKEHYAVPQSLGPMDLQTVDMTKIQEIICCKNIHDAYDKIDNHLRNTRGNHESQ</sequence>
<dbReference type="Proteomes" id="UP000033428">
    <property type="component" value="Unassembled WGS sequence"/>
</dbReference>
<keyword evidence="2" id="KW-0808">Transferase</keyword>
<dbReference type="EMBL" id="JYNY01000436">
    <property type="protein sequence ID" value="KJJ83929.1"/>
    <property type="molecule type" value="Genomic_DNA"/>
</dbReference>
<reference evidence="2 3" key="1">
    <citation type="submission" date="2015-02" db="EMBL/GenBank/DDBJ databases">
        <title>Single-cell genomics of uncultivated deep-branching MTB reveals a conserved set of magnetosome genes.</title>
        <authorList>
            <person name="Kolinko S."/>
            <person name="Richter M."/>
            <person name="Glockner F.O."/>
            <person name="Brachmann A."/>
            <person name="Schuler D."/>
        </authorList>
    </citation>
    <scope>NUCLEOTIDE SEQUENCE [LARGE SCALE GENOMIC DNA]</scope>
    <source>
        <strain evidence="2">SKK-01</strain>
    </source>
</reference>
<dbReference type="Pfam" id="PF00685">
    <property type="entry name" value="Sulfotransfer_1"/>
    <property type="match status" value="1"/>
</dbReference>
<comment type="caution">
    <text evidence="2">The sequence shown here is derived from an EMBL/GenBank/DDBJ whole genome shotgun (WGS) entry which is preliminary data.</text>
</comment>
<organism evidence="2 3">
    <name type="scientific">Candidatus Omnitrophus magneticus</name>
    <dbReference type="NCBI Taxonomy" id="1609969"/>
    <lineage>
        <taxon>Bacteria</taxon>
        <taxon>Pseudomonadati</taxon>
        <taxon>Candidatus Omnitrophota</taxon>
        <taxon>Candidatus Omnitrophus</taxon>
    </lineage>
</organism>
<name>A0A0F0CPH5_9BACT</name>